<dbReference type="AlphaFoldDB" id="A0AAV7KBB9"/>
<proteinExistence type="predicted"/>
<evidence type="ECO:0000313" key="3">
    <source>
        <dbReference type="Proteomes" id="UP001165289"/>
    </source>
</evidence>
<dbReference type="CDD" id="cd06587">
    <property type="entry name" value="VOC"/>
    <property type="match status" value="1"/>
</dbReference>
<comment type="caution">
    <text evidence="2">The sequence shown here is derived from an EMBL/GenBank/DDBJ whole genome shotgun (WGS) entry which is preliminary data.</text>
</comment>
<feature type="domain" description="VOC" evidence="1">
    <location>
        <begin position="3"/>
        <end position="117"/>
    </location>
</feature>
<name>A0AAV7KBB9_9METZ</name>
<dbReference type="PANTHER" id="PTHR33993:SF14">
    <property type="entry name" value="GB|AAF24581.1"/>
    <property type="match status" value="1"/>
</dbReference>
<evidence type="ECO:0000259" key="1">
    <source>
        <dbReference type="PROSITE" id="PS51819"/>
    </source>
</evidence>
<dbReference type="Proteomes" id="UP001165289">
    <property type="component" value="Unassembled WGS sequence"/>
</dbReference>
<dbReference type="InterPro" id="IPR029068">
    <property type="entry name" value="Glyas_Bleomycin-R_OHBP_Dase"/>
</dbReference>
<reference evidence="2 3" key="1">
    <citation type="journal article" date="2023" name="BMC Biol.">
        <title>The compact genome of the sponge Oopsacas minuta (Hexactinellida) is lacking key metazoan core genes.</title>
        <authorList>
            <person name="Santini S."/>
            <person name="Schenkelaars Q."/>
            <person name="Jourda C."/>
            <person name="Duchesne M."/>
            <person name="Belahbib H."/>
            <person name="Rocher C."/>
            <person name="Selva M."/>
            <person name="Riesgo A."/>
            <person name="Vervoort M."/>
            <person name="Leys S.P."/>
            <person name="Kodjabachian L."/>
            <person name="Le Bivic A."/>
            <person name="Borchiellini C."/>
            <person name="Claverie J.M."/>
            <person name="Renard E."/>
        </authorList>
    </citation>
    <scope>NUCLEOTIDE SEQUENCE [LARGE SCALE GENOMIC DNA]</scope>
    <source>
        <strain evidence="2">SPO-2</strain>
    </source>
</reference>
<keyword evidence="3" id="KW-1185">Reference proteome</keyword>
<dbReference type="InterPro" id="IPR052164">
    <property type="entry name" value="Anthracycline_SecMetBiosynth"/>
</dbReference>
<dbReference type="InterPro" id="IPR037523">
    <property type="entry name" value="VOC_core"/>
</dbReference>
<gene>
    <name evidence="2" type="ORF">LOD99_15239</name>
</gene>
<dbReference type="PANTHER" id="PTHR33993">
    <property type="entry name" value="GLYOXALASE-RELATED"/>
    <property type="match status" value="1"/>
</dbReference>
<accession>A0AAV7KBB9</accession>
<protein>
    <recommendedName>
        <fullName evidence="1">VOC domain-containing protein</fullName>
    </recommendedName>
</protein>
<dbReference type="EMBL" id="JAKMXF010000088">
    <property type="protein sequence ID" value="KAI6658439.1"/>
    <property type="molecule type" value="Genomic_DNA"/>
</dbReference>
<dbReference type="SUPFAM" id="SSF54593">
    <property type="entry name" value="Glyoxalase/Bleomycin resistance protein/Dihydroxybiphenyl dioxygenase"/>
    <property type="match status" value="1"/>
</dbReference>
<evidence type="ECO:0000313" key="2">
    <source>
        <dbReference type="EMBL" id="KAI6658439.1"/>
    </source>
</evidence>
<sequence length="121" mass="13515">MLKLSSLTLFVRNLKQASQFYQQGLKLNLISRTEDCILLKAPCVDLFISLQQATQESHLSTGYSPLINFIFKTGIDETIHKLIELGASLDGHIFYDTQGKSATLRAPDGHMIGLYQPEDSL</sequence>
<organism evidence="2 3">
    <name type="scientific">Oopsacas minuta</name>
    <dbReference type="NCBI Taxonomy" id="111878"/>
    <lineage>
        <taxon>Eukaryota</taxon>
        <taxon>Metazoa</taxon>
        <taxon>Porifera</taxon>
        <taxon>Hexactinellida</taxon>
        <taxon>Hexasterophora</taxon>
        <taxon>Lyssacinosida</taxon>
        <taxon>Leucopsacidae</taxon>
        <taxon>Oopsacas</taxon>
    </lineage>
</organism>
<dbReference type="PROSITE" id="PS51819">
    <property type="entry name" value="VOC"/>
    <property type="match status" value="1"/>
</dbReference>
<dbReference type="Gene3D" id="3.10.180.10">
    <property type="entry name" value="2,3-Dihydroxybiphenyl 1,2-Dioxygenase, domain 1"/>
    <property type="match status" value="1"/>
</dbReference>